<evidence type="ECO:0000256" key="3">
    <source>
        <dbReference type="ARBA" id="ARBA00023002"/>
    </source>
</evidence>
<dbReference type="InterPro" id="IPR013785">
    <property type="entry name" value="Aldolase_TIM"/>
</dbReference>
<dbReference type="AlphaFoldDB" id="A0AAN6Q5D2"/>
<keyword evidence="4" id="KW-0223">Dioxygenase</keyword>
<evidence type="ECO:0000313" key="4">
    <source>
        <dbReference type="EMBL" id="KAK4103853.1"/>
    </source>
</evidence>
<sequence>MSGTGPIITPLTTLLNIRHPILLAGMARTSTGRLAAAVSNAGGLGVIGGFMYTPSQLRDAVAELQAHLRSPNLPFGIDLALPQVGGGARRTNHDYTAGRLDELVDITVESGARLFVSAVGVPPARVVERLHGAGVLVMNMVGHPRHAVKALDLGVDMVCAQGGEGGGHTGYVANSVLIPAVVDVARRYKPRMLGGEQTAIVVAAGGISNGRGLASSLMQGAAGVWVGTRFVASVEAGCSEAHKEAVVNCGFDGTERTLVISGRPLRMKTNEYVRKWHAQPDKIQDLCNKGVVPLEHDLEEGNEVDLPHLMGQVAGAITKVQPAGEIVDEMVAEAVEMLKLANVYLGGGKASKL</sequence>
<dbReference type="CDD" id="cd04730">
    <property type="entry name" value="NPD_like"/>
    <property type="match status" value="1"/>
</dbReference>
<keyword evidence="3" id="KW-0560">Oxidoreductase</keyword>
<dbReference type="GO" id="GO:0018580">
    <property type="term" value="F:nitronate monooxygenase activity"/>
    <property type="evidence" value="ECO:0007669"/>
    <property type="project" value="InterPro"/>
</dbReference>
<keyword evidence="2" id="KW-0288">FMN</keyword>
<keyword evidence="1" id="KW-0285">Flavoprotein</keyword>
<keyword evidence="5" id="KW-1185">Reference proteome</keyword>
<reference evidence="4" key="1">
    <citation type="journal article" date="2023" name="Mol. Phylogenet. Evol.">
        <title>Genome-scale phylogeny and comparative genomics of the fungal order Sordariales.</title>
        <authorList>
            <person name="Hensen N."/>
            <person name="Bonometti L."/>
            <person name="Westerberg I."/>
            <person name="Brannstrom I.O."/>
            <person name="Guillou S."/>
            <person name="Cros-Aarteil S."/>
            <person name="Calhoun S."/>
            <person name="Haridas S."/>
            <person name="Kuo A."/>
            <person name="Mondo S."/>
            <person name="Pangilinan J."/>
            <person name="Riley R."/>
            <person name="LaButti K."/>
            <person name="Andreopoulos B."/>
            <person name="Lipzen A."/>
            <person name="Chen C."/>
            <person name="Yan M."/>
            <person name="Daum C."/>
            <person name="Ng V."/>
            <person name="Clum A."/>
            <person name="Steindorff A."/>
            <person name="Ohm R.A."/>
            <person name="Martin F."/>
            <person name="Silar P."/>
            <person name="Natvig D.O."/>
            <person name="Lalanne C."/>
            <person name="Gautier V."/>
            <person name="Ament-Velasquez S.L."/>
            <person name="Kruys A."/>
            <person name="Hutchinson M.I."/>
            <person name="Powell A.J."/>
            <person name="Barry K."/>
            <person name="Miller A.N."/>
            <person name="Grigoriev I.V."/>
            <person name="Debuchy R."/>
            <person name="Gladieux P."/>
            <person name="Hiltunen Thoren M."/>
            <person name="Johannesson H."/>
        </authorList>
    </citation>
    <scope>NUCLEOTIDE SEQUENCE</scope>
    <source>
        <strain evidence="4">CBS 757.83</strain>
    </source>
</reference>
<accession>A0AAN6Q5D2</accession>
<protein>
    <submittedName>
        <fullName evidence="4">2-nitropropane dioxygenase</fullName>
    </submittedName>
</protein>
<organism evidence="4 5">
    <name type="scientific">Parathielavia hyrcaniae</name>
    <dbReference type="NCBI Taxonomy" id="113614"/>
    <lineage>
        <taxon>Eukaryota</taxon>
        <taxon>Fungi</taxon>
        <taxon>Dikarya</taxon>
        <taxon>Ascomycota</taxon>
        <taxon>Pezizomycotina</taxon>
        <taxon>Sordariomycetes</taxon>
        <taxon>Sordariomycetidae</taxon>
        <taxon>Sordariales</taxon>
        <taxon>Chaetomiaceae</taxon>
        <taxon>Parathielavia</taxon>
    </lineage>
</organism>
<dbReference type="GO" id="GO:0051213">
    <property type="term" value="F:dioxygenase activity"/>
    <property type="evidence" value="ECO:0007669"/>
    <property type="project" value="UniProtKB-KW"/>
</dbReference>
<reference evidence="4" key="2">
    <citation type="submission" date="2023-05" db="EMBL/GenBank/DDBJ databases">
        <authorList>
            <consortium name="Lawrence Berkeley National Laboratory"/>
            <person name="Steindorff A."/>
            <person name="Hensen N."/>
            <person name="Bonometti L."/>
            <person name="Westerberg I."/>
            <person name="Brannstrom I.O."/>
            <person name="Guillou S."/>
            <person name="Cros-Aarteil S."/>
            <person name="Calhoun S."/>
            <person name="Haridas S."/>
            <person name="Kuo A."/>
            <person name="Mondo S."/>
            <person name="Pangilinan J."/>
            <person name="Riley R."/>
            <person name="Labutti K."/>
            <person name="Andreopoulos B."/>
            <person name="Lipzen A."/>
            <person name="Chen C."/>
            <person name="Yanf M."/>
            <person name="Daum C."/>
            <person name="Ng V."/>
            <person name="Clum A."/>
            <person name="Ohm R."/>
            <person name="Martin F."/>
            <person name="Silar P."/>
            <person name="Natvig D."/>
            <person name="Lalanne C."/>
            <person name="Gautier V."/>
            <person name="Ament-Velasquez S.L."/>
            <person name="Kruys A."/>
            <person name="Hutchinson M.I."/>
            <person name="Powell A.J."/>
            <person name="Barry K."/>
            <person name="Miller A.N."/>
            <person name="Grigoriev I.V."/>
            <person name="Debuchy R."/>
            <person name="Gladieux P."/>
            <person name="Thoren M.H."/>
            <person name="Johannesson H."/>
        </authorList>
    </citation>
    <scope>NUCLEOTIDE SEQUENCE</scope>
    <source>
        <strain evidence="4">CBS 757.83</strain>
    </source>
</reference>
<dbReference type="Proteomes" id="UP001305647">
    <property type="component" value="Unassembled WGS sequence"/>
</dbReference>
<proteinExistence type="predicted"/>
<dbReference type="Gene3D" id="3.20.20.70">
    <property type="entry name" value="Aldolase class I"/>
    <property type="match status" value="1"/>
</dbReference>
<evidence type="ECO:0000256" key="1">
    <source>
        <dbReference type="ARBA" id="ARBA00022630"/>
    </source>
</evidence>
<comment type="caution">
    <text evidence="4">The sequence shown here is derived from an EMBL/GenBank/DDBJ whole genome shotgun (WGS) entry which is preliminary data.</text>
</comment>
<dbReference type="SUPFAM" id="SSF51412">
    <property type="entry name" value="Inosine monophosphate dehydrogenase (IMPDH)"/>
    <property type="match status" value="1"/>
</dbReference>
<dbReference type="PANTHER" id="PTHR32332:SF36">
    <property type="entry name" value="2-NITROPROPANE DIOXYGENASE FAMILY, PUTATIVE (AFU_ORTHOLOGUE AFUA_4G07940)-RELATED"/>
    <property type="match status" value="1"/>
</dbReference>
<gene>
    <name evidence="4" type="ORF">N658DRAFT_443424</name>
</gene>
<evidence type="ECO:0000256" key="2">
    <source>
        <dbReference type="ARBA" id="ARBA00022643"/>
    </source>
</evidence>
<evidence type="ECO:0000313" key="5">
    <source>
        <dbReference type="Proteomes" id="UP001305647"/>
    </source>
</evidence>
<dbReference type="EMBL" id="MU863627">
    <property type="protein sequence ID" value="KAK4103853.1"/>
    <property type="molecule type" value="Genomic_DNA"/>
</dbReference>
<dbReference type="InterPro" id="IPR004136">
    <property type="entry name" value="NMO"/>
</dbReference>
<name>A0AAN6Q5D2_9PEZI</name>
<dbReference type="PANTHER" id="PTHR32332">
    <property type="entry name" value="2-NITROPROPANE DIOXYGENASE"/>
    <property type="match status" value="1"/>
</dbReference>
<dbReference type="Pfam" id="PF03060">
    <property type="entry name" value="NMO"/>
    <property type="match status" value="1"/>
</dbReference>